<comment type="caution">
    <text evidence="2">Lacks conserved residue(s) required for the propagation of feature annotation.</text>
</comment>
<evidence type="ECO:0000256" key="2">
    <source>
        <dbReference type="PROSITE-ProRule" id="PRU00196"/>
    </source>
</evidence>
<evidence type="ECO:0000256" key="3">
    <source>
        <dbReference type="SAM" id="MobiDB-lite"/>
    </source>
</evidence>
<sequence>MQPQKLYQFFLFLLVFLILIVDGFSQAEERKGRRRRRLRRRNGQQRGPRRIRHAGQKSRLEFVRRRLTAYKRINETEDGKIRLVDGRAEWEDKYWMDNLFCYGTEKKLVDCRHDGWGRHDCENDEAAGVVCEQHPVVTTQSPTTSPPLKDAPKPIKKDSLL</sequence>
<dbReference type="Proteomes" id="UP000326759">
    <property type="component" value="Unassembled WGS sequence"/>
</dbReference>
<evidence type="ECO:0000313" key="6">
    <source>
        <dbReference type="EMBL" id="KAB7505801.1"/>
    </source>
</evidence>
<dbReference type="PANTHER" id="PTHR45817:SF4">
    <property type="entry name" value="LYSYL OXIDASE-LIKE-RELATED"/>
    <property type="match status" value="1"/>
</dbReference>
<dbReference type="InterPro" id="IPR036772">
    <property type="entry name" value="SRCR-like_dom_sf"/>
</dbReference>
<comment type="caution">
    <text evidence="6">The sequence shown here is derived from an EMBL/GenBank/DDBJ whole genome shotgun (WGS) entry which is preliminary data.</text>
</comment>
<keyword evidence="4" id="KW-0732">Signal</keyword>
<dbReference type="InterPro" id="IPR001190">
    <property type="entry name" value="SRCR"/>
</dbReference>
<dbReference type="InterPro" id="IPR050912">
    <property type="entry name" value="LOX-like_protein"/>
</dbReference>
<dbReference type="PANTHER" id="PTHR45817">
    <property type="entry name" value="LYSYL OXIDASE-LIKE-RELATED"/>
    <property type="match status" value="1"/>
</dbReference>
<feature type="disulfide bond" evidence="2">
    <location>
        <begin position="101"/>
        <end position="111"/>
    </location>
</feature>
<feature type="chain" id="PRO_5024401493" evidence="4">
    <location>
        <begin position="28"/>
        <end position="161"/>
    </location>
</feature>
<feature type="region of interest" description="Disordered" evidence="3">
    <location>
        <begin position="32"/>
        <end position="55"/>
    </location>
</feature>
<dbReference type="PROSITE" id="PS50287">
    <property type="entry name" value="SRCR_2"/>
    <property type="match status" value="1"/>
</dbReference>
<feature type="region of interest" description="Disordered" evidence="3">
    <location>
        <begin position="137"/>
        <end position="161"/>
    </location>
</feature>
<dbReference type="OrthoDB" id="547291at2759"/>
<reference evidence="6 7" key="1">
    <citation type="journal article" date="2019" name="PLoS Biol.">
        <title>Sex chromosomes control vertical transmission of feminizing Wolbachia symbionts in an isopod.</title>
        <authorList>
            <person name="Becking T."/>
            <person name="Chebbi M.A."/>
            <person name="Giraud I."/>
            <person name="Moumen B."/>
            <person name="Laverre T."/>
            <person name="Caubet Y."/>
            <person name="Peccoud J."/>
            <person name="Gilbert C."/>
            <person name="Cordaux R."/>
        </authorList>
    </citation>
    <scope>NUCLEOTIDE SEQUENCE [LARGE SCALE GENOMIC DNA]</scope>
    <source>
        <strain evidence="6">ANa2</strain>
        <tissue evidence="6">Whole body excluding digestive tract and cuticle</tissue>
    </source>
</reference>
<dbReference type="Gene3D" id="3.10.250.10">
    <property type="entry name" value="SRCR-like domain"/>
    <property type="match status" value="1"/>
</dbReference>
<accession>A0A5N5TH55</accession>
<gene>
    <name evidence="6" type="ORF">Anas_04538</name>
</gene>
<evidence type="ECO:0000256" key="1">
    <source>
        <dbReference type="ARBA" id="ARBA00023157"/>
    </source>
</evidence>
<protein>
    <submittedName>
        <fullName evidence="6">Scavenger receptor cysteine-rich type 1 protein</fullName>
    </submittedName>
</protein>
<evidence type="ECO:0000313" key="7">
    <source>
        <dbReference type="Proteomes" id="UP000326759"/>
    </source>
</evidence>
<organism evidence="6 7">
    <name type="scientific">Armadillidium nasatum</name>
    <dbReference type="NCBI Taxonomy" id="96803"/>
    <lineage>
        <taxon>Eukaryota</taxon>
        <taxon>Metazoa</taxon>
        <taxon>Ecdysozoa</taxon>
        <taxon>Arthropoda</taxon>
        <taxon>Crustacea</taxon>
        <taxon>Multicrustacea</taxon>
        <taxon>Malacostraca</taxon>
        <taxon>Eumalacostraca</taxon>
        <taxon>Peracarida</taxon>
        <taxon>Isopoda</taxon>
        <taxon>Oniscidea</taxon>
        <taxon>Crinocheta</taxon>
        <taxon>Armadillidiidae</taxon>
        <taxon>Armadillidium</taxon>
    </lineage>
</organism>
<keyword evidence="6" id="KW-0675">Receptor</keyword>
<dbReference type="GO" id="GO:0005615">
    <property type="term" value="C:extracellular space"/>
    <property type="evidence" value="ECO:0007669"/>
    <property type="project" value="TreeGrafter"/>
</dbReference>
<feature type="domain" description="SRCR" evidence="5">
    <location>
        <begin position="94"/>
        <end position="132"/>
    </location>
</feature>
<evidence type="ECO:0000256" key="4">
    <source>
        <dbReference type="SAM" id="SignalP"/>
    </source>
</evidence>
<dbReference type="SUPFAM" id="SSF56487">
    <property type="entry name" value="SRCR-like"/>
    <property type="match status" value="1"/>
</dbReference>
<dbReference type="SMART" id="SM00202">
    <property type="entry name" value="SR"/>
    <property type="match status" value="1"/>
</dbReference>
<evidence type="ECO:0000259" key="5">
    <source>
        <dbReference type="PROSITE" id="PS50287"/>
    </source>
</evidence>
<dbReference type="GO" id="GO:0004720">
    <property type="term" value="F:protein-lysine 6-oxidase activity"/>
    <property type="evidence" value="ECO:0007669"/>
    <property type="project" value="TreeGrafter"/>
</dbReference>
<feature type="non-terminal residue" evidence="6">
    <location>
        <position position="161"/>
    </location>
</feature>
<feature type="compositionally biased region" description="Low complexity" evidence="3">
    <location>
        <begin position="137"/>
        <end position="147"/>
    </location>
</feature>
<keyword evidence="7" id="KW-1185">Reference proteome</keyword>
<proteinExistence type="predicted"/>
<keyword evidence="1 2" id="KW-1015">Disulfide bond</keyword>
<dbReference type="AlphaFoldDB" id="A0A5N5TH55"/>
<name>A0A5N5TH55_9CRUS</name>
<dbReference type="EMBL" id="SEYY01001104">
    <property type="protein sequence ID" value="KAB7505801.1"/>
    <property type="molecule type" value="Genomic_DNA"/>
</dbReference>
<feature type="compositionally biased region" description="Basic and acidic residues" evidence="3">
    <location>
        <begin position="150"/>
        <end position="161"/>
    </location>
</feature>
<feature type="signal peptide" evidence="4">
    <location>
        <begin position="1"/>
        <end position="27"/>
    </location>
</feature>
<dbReference type="GO" id="GO:0016020">
    <property type="term" value="C:membrane"/>
    <property type="evidence" value="ECO:0007669"/>
    <property type="project" value="InterPro"/>
</dbReference>
<dbReference type="Pfam" id="PF00530">
    <property type="entry name" value="SRCR"/>
    <property type="match status" value="1"/>
</dbReference>